<evidence type="ECO:0000313" key="2">
    <source>
        <dbReference type="EMBL" id="GMT15945.1"/>
    </source>
</evidence>
<feature type="non-terminal residue" evidence="2">
    <location>
        <position position="1"/>
    </location>
</feature>
<comment type="caution">
    <text evidence="2">The sequence shown here is derived from an EMBL/GenBank/DDBJ whole genome shotgun (WGS) entry which is preliminary data.</text>
</comment>
<evidence type="ECO:0000256" key="1">
    <source>
        <dbReference type="SAM" id="MobiDB-lite"/>
    </source>
</evidence>
<evidence type="ECO:0000313" key="3">
    <source>
        <dbReference type="Proteomes" id="UP001432322"/>
    </source>
</evidence>
<organism evidence="2 3">
    <name type="scientific">Pristionchus fissidentatus</name>
    <dbReference type="NCBI Taxonomy" id="1538716"/>
    <lineage>
        <taxon>Eukaryota</taxon>
        <taxon>Metazoa</taxon>
        <taxon>Ecdysozoa</taxon>
        <taxon>Nematoda</taxon>
        <taxon>Chromadorea</taxon>
        <taxon>Rhabditida</taxon>
        <taxon>Rhabditina</taxon>
        <taxon>Diplogasteromorpha</taxon>
        <taxon>Diplogasteroidea</taxon>
        <taxon>Neodiplogasteridae</taxon>
        <taxon>Pristionchus</taxon>
    </lineage>
</organism>
<gene>
    <name evidence="2" type="ORF">PFISCL1PPCAC_7242</name>
</gene>
<accession>A0AAV5VDE4</accession>
<keyword evidence="3" id="KW-1185">Reference proteome</keyword>
<sequence>TGAWQQQFSNFAITDRIGDVILETLSMLNVLARSPLSFTNLEFAADAVKFARSQTRREDRTVRTQYRGQLPRAHHDLRECCFSLTEAAELAVRSLISGNQVETVQQSNPMYPTDADDSVPLTNNLTTPKEEENAMLPGTAEMEDVKPDVTSAPFIPVDVKEEVLEEGNVEAQMNFFNDHDYGEPSAIVDQTTSHSDVKYEEGEDEEQEYEDYPDYEEEEDEAML</sequence>
<protein>
    <submittedName>
        <fullName evidence="2">Uncharacterized protein</fullName>
    </submittedName>
</protein>
<feature type="region of interest" description="Disordered" evidence="1">
    <location>
        <begin position="176"/>
        <end position="224"/>
    </location>
</feature>
<dbReference type="AlphaFoldDB" id="A0AAV5VDE4"/>
<dbReference type="Proteomes" id="UP001432322">
    <property type="component" value="Unassembled WGS sequence"/>
</dbReference>
<proteinExistence type="predicted"/>
<feature type="non-terminal residue" evidence="2">
    <location>
        <position position="224"/>
    </location>
</feature>
<dbReference type="EMBL" id="BTSY01000002">
    <property type="protein sequence ID" value="GMT15945.1"/>
    <property type="molecule type" value="Genomic_DNA"/>
</dbReference>
<feature type="compositionally biased region" description="Acidic residues" evidence="1">
    <location>
        <begin position="201"/>
        <end position="224"/>
    </location>
</feature>
<reference evidence="2" key="1">
    <citation type="submission" date="2023-10" db="EMBL/GenBank/DDBJ databases">
        <title>Genome assembly of Pristionchus species.</title>
        <authorList>
            <person name="Yoshida K."/>
            <person name="Sommer R.J."/>
        </authorList>
    </citation>
    <scope>NUCLEOTIDE SEQUENCE</scope>
    <source>
        <strain evidence="2">RS5133</strain>
    </source>
</reference>
<name>A0AAV5VDE4_9BILA</name>